<dbReference type="SUPFAM" id="SSF58104">
    <property type="entry name" value="Methyl-accepting chemotaxis protein (MCP) signaling domain"/>
    <property type="match status" value="1"/>
</dbReference>
<dbReference type="Gene3D" id="6.10.340.10">
    <property type="match status" value="1"/>
</dbReference>
<comment type="similarity">
    <text evidence="2">Belongs to the methyl-accepting chemotaxis (MCP) protein family.</text>
</comment>
<evidence type="ECO:0000256" key="3">
    <source>
        <dbReference type="PROSITE-ProRule" id="PRU00284"/>
    </source>
</evidence>
<reference evidence="7" key="1">
    <citation type="submission" date="2020-05" db="EMBL/GenBank/DDBJ databases">
        <title>Identification of trans-AT polyketide cluster in two marine bacteria, producers of a novel glutaramide-containing polyketide sesbanimide D and analogs.</title>
        <authorList>
            <person name="Kacar D."/>
            <person name="Rodriguez P."/>
            <person name="Canedo L."/>
            <person name="Gonzalez E."/>
            <person name="Galan B."/>
            <person name="De La Calle F."/>
            <person name="Garcia J.L."/>
        </authorList>
    </citation>
    <scope>NUCLEOTIDE SEQUENCE</scope>
    <source>
        <strain evidence="7">PHM038</strain>
    </source>
</reference>
<evidence type="ECO:0000256" key="2">
    <source>
        <dbReference type="ARBA" id="ARBA00029447"/>
    </source>
</evidence>
<keyword evidence="4" id="KW-1133">Transmembrane helix</keyword>
<dbReference type="GO" id="GO:0007165">
    <property type="term" value="P:signal transduction"/>
    <property type="evidence" value="ECO:0007669"/>
    <property type="project" value="UniProtKB-KW"/>
</dbReference>
<dbReference type="PANTHER" id="PTHR32089:SF112">
    <property type="entry name" value="LYSOZYME-LIKE PROTEIN-RELATED"/>
    <property type="match status" value="1"/>
</dbReference>
<gene>
    <name evidence="7" type="ORF">HK439_12900</name>
</gene>
<evidence type="ECO:0000259" key="5">
    <source>
        <dbReference type="PROSITE" id="PS50111"/>
    </source>
</evidence>
<dbReference type="RefSeq" id="WP_190291917.1">
    <property type="nucleotide sequence ID" value="NZ_JABFCZ010000013.1"/>
</dbReference>
<dbReference type="InterPro" id="IPR003660">
    <property type="entry name" value="HAMP_dom"/>
</dbReference>
<evidence type="ECO:0000256" key="4">
    <source>
        <dbReference type="SAM" id="Phobius"/>
    </source>
</evidence>
<organism evidence="7 8">
    <name type="scientific">Roseibium aggregatum</name>
    <dbReference type="NCBI Taxonomy" id="187304"/>
    <lineage>
        <taxon>Bacteria</taxon>
        <taxon>Pseudomonadati</taxon>
        <taxon>Pseudomonadota</taxon>
        <taxon>Alphaproteobacteria</taxon>
        <taxon>Hyphomicrobiales</taxon>
        <taxon>Stappiaceae</taxon>
        <taxon>Roseibium</taxon>
    </lineage>
</organism>
<dbReference type="EMBL" id="JABFCZ010000013">
    <property type="protein sequence ID" value="MBD1547160.1"/>
    <property type="molecule type" value="Genomic_DNA"/>
</dbReference>
<evidence type="ECO:0000256" key="1">
    <source>
        <dbReference type="ARBA" id="ARBA00023224"/>
    </source>
</evidence>
<dbReference type="SMART" id="SM00283">
    <property type="entry name" value="MA"/>
    <property type="match status" value="1"/>
</dbReference>
<evidence type="ECO:0000313" key="7">
    <source>
        <dbReference type="EMBL" id="MBD1547160.1"/>
    </source>
</evidence>
<dbReference type="PROSITE" id="PS50111">
    <property type="entry name" value="CHEMOTAXIS_TRANSDUC_2"/>
    <property type="match status" value="1"/>
</dbReference>
<evidence type="ECO:0000259" key="6">
    <source>
        <dbReference type="PROSITE" id="PS50885"/>
    </source>
</evidence>
<sequence>MTLLFKRSIGHKEPAIAGSSNLSGKKRIRLPQFSVKTQFMGGLGVMLLCAVGVGASGLLAAGQVQQTVSIANQASGILGNVPGLLRHLGDFGQSGTDEASDAVRAEIAAITGRADRLAAERPDEANELAAITRELDGAFDTLAGARQNRDDAVQVLNDMTSSLLATTGTAFEQIEALASQRVAATLVNEGKLQKLSGVESRISDMRVAIVMIGKDTAEITQQADKKLAKNVVKQIKDLEKDAKAVRRAVKLDTVKNLAKTFLAQTKDLAKKVGSAEPGDFAPAVASLSSLIGDLQAAVKTPISDMKTELRAFETVNAAIARLSTNTQTLARGAVSIRSTYADYLKQPSAEAATVLQGILDEMTRVSGNMADTLTRTISETGDKDVLAVLNGSVAALIEETRAATAKVPDTFAGVMSATETLNSADNVFSNTVANLADAARGISEQSGSQAVAAGQGAKIEIVVALGLALAISALLAVMLSRTIMTPLRLLTAAMRHLQDGKTDLDIPAEHRRDEIGDMARAIGTFSDRERERFRLEEEQRVNAEATHHRQQKVDRLVAEFRQDIETALSAVTENMQQLEATAELLTGIASNTSGKSEEVSQASRDATDNVQTVAAATEELTASVQEVGRQVHDTLGRVEDATGATRTSTEQVRGLSRAAERIGDVVSLIQEIAEQTNLLALNATIEAARAGEAGKGFAVVASEVKSLAGQTAKATDEISSHISDIQQSTNTAVQAITGIMDMMEAVNETAAAMAASVEQQSSATEEISTSISIAAERTSHVTDNIRIVSQGSGETSQSAQQVEQVTDEATRQLGALTQRIETFLKDVAAA</sequence>
<proteinExistence type="inferred from homology"/>
<comment type="caution">
    <text evidence="7">The sequence shown here is derived from an EMBL/GenBank/DDBJ whole genome shotgun (WGS) entry which is preliminary data.</text>
</comment>
<feature type="transmembrane region" description="Helical" evidence="4">
    <location>
        <begin position="461"/>
        <end position="479"/>
    </location>
</feature>
<feature type="domain" description="HAMP" evidence="6">
    <location>
        <begin position="481"/>
        <end position="534"/>
    </location>
</feature>
<accession>A0A926P0N8</accession>
<dbReference type="SMART" id="SM00304">
    <property type="entry name" value="HAMP"/>
    <property type="match status" value="2"/>
</dbReference>
<dbReference type="PROSITE" id="PS50885">
    <property type="entry name" value="HAMP"/>
    <property type="match status" value="1"/>
</dbReference>
<protein>
    <submittedName>
        <fullName evidence="7">Methyl-accepting chemotaxis protein</fullName>
    </submittedName>
</protein>
<dbReference type="Pfam" id="PF00672">
    <property type="entry name" value="HAMP"/>
    <property type="match status" value="1"/>
</dbReference>
<dbReference type="CDD" id="cd06225">
    <property type="entry name" value="HAMP"/>
    <property type="match status" value="1"/>
</dbReference>
<dbReference type="GO" id="GO:0016020">
    <property type="term" value="C:membrane"/>
    <property type="evidence" value="ECO:0007669"/>
    <property type="project" value="InterPro"/>
</dbReference>
<dbReference type="Pfam" id="PF00015">
    <property type="entry name" value="MCPsignal"/>
    <property type="match status" value="1"/>
</dbReference>
<dbReference type="Proteomes" id="UP000598467">
    <property type="component" value="Unassembled WGS sequence"/>
</dbReference>
<dbReference type="Gene3D" id="1.10.287.950">
    <property type="entry name" value="Methyl-accepting chemotaxis protein"/>
    <property type="match status" value="1"/>
</dbReference>
<name>A0A926P0N8_9HYPH</name>
<keyword evidence="1 3" id="KW-0807">Transducer</keyword>
<keyword evidence="4" id="KW-0472">Membrane</keyword>
<keyword evidence="4" id="KW-0812">Transmembrane</keyword>
<dbReference type="InterPro" id="IPR004089">
    <property type="entry name" value="MCPsignal_dom"/>
</dbReference>
<feature type="domain" description="Methyl-accepting transducer" evidence="5">
    <location>
        <begin position="560"/>
        <end position="817"/>
    </location>
</feature>
<feature type="transmembrane region" description="Helical" evidence="4">
    <location>
        <begin position="39"/>
        <end position="61"/>
    </location>
</feature>
<dbReference type="PANTHER" id="PTHR32089">
    <property type="entry name" value="METHYL-ACCEPTING CHEMOTAXIS PROTEIN MCPB"/>
    <property type="match status" value="1"/>
</dbReference>
<evidence type="ECO:0000313" key="8">
    <source>
        <dbReference type="Proteomes" id="UP000598467"/>
    </source>
</evidence>
<dbReference type="AlphaFoldDB" id="A0A926P0N8"/>